<proteinExistence type="predicted"/>
<dbReference type="Proteomes" id="UP001169985">
    <property type="component" value="Unassembled WGS sequence"/>
</dbReference>
<organism evidence="2 3">
    <name type="scientific">Citrobacter portucalensis</name>
    <dbReference type="NCBI Taxonomy" id="1639133"/>
    <lineage>
        <taxon>Bacteria</taxon>
        <taxon>Pseudomonadati</taxon>
        <taxon>Pseudomonadota</taxon>
        <taxon>Gammaproteobacteria</taxon>
        <taxon>Enterobacterales</taxon>
        <taxon>Enterobacteriaceae</taxon>
        <taxon>Citrobacter</taxon>
        <taxon>Citrobacter freundii complex</taxon>
    </lineage>
</organism>
<evidence type="ECO:0000259" key="1">
    <source>
        <dbReference type="Pfam" id="PF07969"/>
    </source>
</evidence>
<dbReference type="InterPro" id="IPR013108">
    <property type="entry name" value="Amidohydro_3"/>
</dbReference>
<dbReference type="Gene3D" id="3.20.20.140">
    <property type="entry name" value="Metal-dependent hydrolases"/>
    <property type="match status" value="1"/>
</dbReference>
<dbReference type="Pfam" id="PF07969">
    <property type="entry name" value="Amidohydro_3"/>
    <property type="match status" value="1"/>
</dbReference>
<accession>A0AAW7LMZ3</accession>
<gene>
    <name evidence="2" type="ORF">PEY55_04000</name>
</gene>
<evidence type="ECO:0000313" key="3">
    <source>
        <dbReference type="Proteomes" id="UP001169985"/>
    </source>
</evidence>
<reference evidence="2" key="1">
    <citation type="journal article" date="2023" name="Antimicrob Resist Infect Control">
        <title>Sanitary installations and wastewater plumbing as reservoir for the long-term circulation and transmission of carbapenemase producing Citrobacter freundii clones in a hospital setting.</title>
        <authorList>
            <person name="Hamerlinck H."/>
            <person name="Aerssens A."/>
            <person name="Boelens J."/>
            <person name="Dehaene A."/>
            <person name="McMahon M."/>
            <person name="Messiaen A.S."/>
            <person name="Vandendriessche S."/>
            <person name="Velghe A."/>
            <person name="Leroux-Roels I."/>
            <person name="Verhasselt B."/>
        </authorList>
    </citation>
    <scope>NUCLEOTIDE SEQUENCE</scope>
    <source>
        <strain evidence="2">UZG-GERCF-220920-Env23</strain>
    </source>
</reference>
<dbReference type="EMBL" id="JAQIHS010000004">
    <property type="protein sequence ID" value="MDN4367440.1"/>
    <property type="molecule type" value="Genomic_DNA"/>
</dbReference>
<evidence type="ECO:0000313" key="2">
    <source>
        <dbReference type="EMBL" id="MDN4367440.1"/>
    </source>
</evidence>
<comment type="caution">
    <text evidence="2">The sequence shown here is derived from an EMBL/GenBank/DDBJ whole genome shotgun (WGS) entry which is preliminary data.</text>
</comment>
<feature type="domain" description="Amidohydrolase 3" evidence="1">
    <location>
        <begin position="4"/>
        <end position="62"/>
    </location>
</feature>
<name>A0AAW7LMZ3_9ENTR</name>
<sequence>MGVAGVWHAIEYHVTGKALDGTVRHDARQLSREDALKMYTLNAALIAFAEQQRGSLQAGKLAVLRCLIRILWLFRQTNCTKRSRY</sequence>
<protein>
    <submittedName>
        <fullName evidence="2">Amidohydrolase family protein</fullName>
    </submittedName>
</protein>
<reference evidence="2" key="2">
    <citation type="submission" date="2023-01" db="EMBL/GenBank/DDBJ databases">
        <authorList>
            <person name="Hamerlinck H."/>
            <person name="Aerssens A."/>
            <person name="Boelens J."/>
            <person name="Messiaen A.-S."/>
            <person name="Vandendriessche S."/>
            <person name="Velghe A."/>
            <person name="Verhasselt B."/>
            <person name="Leroux-Roels I."/>
        </authorList>
    </citation>
    <scope>NUCLEOTIDE SEQUENCE</scope>
    <source>
        <strain evidence="2">UZG-GERCF-220920-Env23</strain>
    </source>
</reference>
<dbReference type="AlphaFoldDB" id="A0AAW7LMZ3"/>